<feature type="region of interest" description="Disordered" evidence="2">
    <location>
        <begin position="166"/>
        <end position="191"/>
    </location>
</feature>
<accession>A0A6P8YAF2</accession>
<feature type="compositionally biased region" description="Basic and acidic residues" evidence="2">
    <location>
        <begin position="380"/>
        <end position="389"/>
    </location>
</feature>
<protein>
    <submittedName>
        <fullName evidence="5">Protein FAM102A isoform X3</fullName>
    </submittedName>
</protein>
<evidence type="ECO:0000313" key="5">
    <source>
        <dbReference type="RefSeq" id="XP_034233715.1"/>
    </source>
</evidence>
<dbReference type="RefSeq" id="XP_034233715.1">
    <property type="nucleotide sequence ID" value="XM_034377824.1"/>
</dbReference>
<feature type="region of interest" description="Disordered" evidence="2">
    <location>
        <begin position="368"/>
        <end position="409"/>
    </location>
</feature>
<keyword evidence="4" id="KW-1185">Reference proteome</keyword>
<feature type="compositionally biased region" description="Low complexity" evidence="2">
    <location>
        <begin position="272"/>
        <end position="292"/>
    </location>
</feature>
<feature type="region of interest" description="Disordered" evidence="2">
    <location>
        <begin position="248"/>
        <end position="343"/>
    </location>
</feature>
<feature type="compositionally biased region" description="Polar residues" evidence="2">
    <location>
        <begin position="259"/>
        <end position="270"/>
    </location>
</feature>
<evidence type="ECO:0000256" key="1">
    <source>
        <dbReference type="ARBA" id="ARBA00034780"/>
    </source>
</evidence>
<dbReference type="InterPro" id="IPR019448">
    <property type="entry name" value="NT-C2"/>
</dbReference>
<dbReference type="Pfam" id="PF10358">
    <property type="entry name" value="NT-C2"/>
    <property type="match status" value="1"/>
</dbReference>
<sequence>MAFMMKKKKYKFQVSVLLEELTAVPFVSAVLFAKVRLLDGGNFSETSSREEVQEHKVRWNAKFEFLCKMSASASTGVLDPCLLRVSIRREQKGGRTFQKLGFIDLNLAEFAGAGLTSRTCLLEGYDNNPRHRPDNSMIKVHIGMNMLSGDILFKVPSPSLKQKQFATQEDGTERSERGQYGNQYGNQYGTQYREDFSSGSLAGSIASGSSGFGSLPKKRPALLNSELIQGSNSEPAEYTLAEPMQGEMEDGYENEPGHSRNSSNTSQMSKASGYSSLNSQSQHSRQSSSGDSGHIRNTQPLPLFPIPGTPAPALKPPAPARFPQWPSPKSAPRAASSPGMLNLHSPCGPAPPSAFPAGCVEANGVYRNPSGGSGLSETGSLDRAKAAMERRKKAAEESGGGNSVGGRVEVTRVNPDSLIDELIKSTNLEHHDDSAETSGLQLFIAKDGTTALGSQEVKSQMSAGVFKQVVMEEDR</sequence>
<name>A0A6P8YAF2_THRPL</name>
<feature type="compositionally biased region" description="Low complexity" evidence="2">
    <location>
        <begin position="178"/>
        <end position="191"/>
    </location>
</feature>
<organism evidence="5">
    <name type="scientific">Thrips palmi</name>
    <name type="common">Melon thrips</name>
    <dbReference type="NCBI Taxonomy" id="161013"/>
    <lineage>
        <taxon>Eukaryota</taxon>
        <taxon>Metazoa</taxon>
        <taxon>Ecdysozoa</taxon>
        <taxon>Arthropoda</taxon>
        <taxon>Hexapoda</taxon>
        <taxon>Insecta</taxon>
        <taxon>Pterygota</taxon>
        <taxon>Neoptera</taxon>
        <taxon>Paraneoptera</taxon>
        <taxon>Thysanoptera</taxon>
        <taxon>Terebrantia</taxon>
        <taxon>Thripoidea</taxon>
        <taxon>Thripidae</taxon>
        <taxon>Thrips</taxon>
    </lineage>
</organism>
<feature type="compositionally biased region" description="Pro residues" evidence="2">
    <location>
        <begin position="302"/>
        <end position="320"/>
    </location>
</feature>
<gene>
    <name evidence="5" type="primary">LOC117640872</name>
</gene>
<dbReference type="GeneID" id="117640872"/>
<dbReference type="PROSITE" id="PS51840">
    <property type="entry name" value="C2_NT"/>
    <property type="match status" value="1"/>
</dbReference>
<proteinExistence type="inferred from homology"/>
<dbReference type="PANTHER" id="PTHR21456:SF1">
    <property type="entry name" value="C2 NT-TYPE DOMAIN-CONTAINING PROTEIN"/>
    <property type="match status" value="1"/>
</dbReference>
<dbReference type="PANTHER" id="PTHR21456">
    <property type="entry name" value="FAMILY WITH SEQUENCE SIMILARITY 102"/>
    <property type="match status" value="1"/>
</dbReference>
<dbReference type="AlphaFoldDB" id="A0A6P8YAF2"/>
<feature type="domain" description="C2 NT-type" evidence="3">
    <location>
        <begin position="2"/>
        <end position="146"/>
    </location>
</feature>
<evidence type="ECO:0000259" key="3">
    <source>
        <dbReference type="PROSITE" id="PS51840"/>
    </source>
</evidence>
<reference evidence="5" key="1">
    <citation type="submission" date="2025-08" db="UniProtKB">
        <authorList>
            <consortium name="RefSeq"/>
        </authorList>
    </citation>
    <scope>IDENTIFICATION</scope>
    <source>
        <tissue evidence="5">Total insect</tissue>
    </source>
</reference>
<evidence type="ECO:0000313" key="4">
    <source>
        <dbReference type="Proteomes" id="UP000515158"/>
    </source>
</evidence>
<comment type="similarity">
    <text evidence="1">Belongs to the EEIG family.</text>
</comment>
<dbReference type="InterPro" id="IPR039931">
    <property type="entry name" value="EEIG1/2-like"/>
</dbReference>
<evidence type="ECO:0000256" key="2">
    <source>
        <dbReference type="SAM" id="MobiDB-lite"/>
    </source>
</evidence>
<feature type="compositionally biased region" description="Low complexity" evidence="2">
    <location>
        <begin position="321"/>
        <end position="338"/>
    </location>
</feature>
<dbReference type="Proteomes" id="UP000515158">
    <property type="component" value="Unplaced"/>
</dbReference>
<dbReference type="OrthoDB" id="3365224at2759"/>